<dbReference type="Pfam" id="PF10025">
    <property type="entry name" value="DUF2267"/>
    <property type="match status" value="1"/>
</dbReference>
<dbReference type="InterPro" id="IPR038282">
    <property type="entry name" value="DUF2267_sf"/>
</dbReference>
<reference evidence="1" key="2">
    <citation type="submission" date="2021-08" db="EMBL/GenBank/DDBJ databases">
        <authorList>
            <person name="Dalcin Martins P."/>
        </authorList>
    </citation>
    <scope>NUCLEOTIDE SEQUENCE</scope>
    <source>
        <strain evidence="1">MAG_39</strain>
    </source>
</reference>
<dbReference type="Proteomes" id="UP000705867">
    <property type="component" value="Unassembled WGS sequence"/>
</dbReference>
<sequence length="126" mass="14165">MHYDSFIRLIQERGRLERFGEAERAASAVLEVLGEHLSAEQAVRIAEQLPTHIRDAVLQNNVAHSFGLEEFIRRVSDREEVGLQDAENHIRAVFSVLPDVISLDAARDAISQLPEEIRSLLSPALK</sequence>
<reference evidence="1" key="1">
    <citation type="journal article" date="2021" name="bioRxiv">
        <title>Unraveling nitrogen, sulfur and carbon metabolic pathways and microbial community transcriptional responses to substrate deprivation and toxicity stresses in a bioreactor mimicking anoxic brackish coastal sediment conditions.</title>
        <authorList>
            <person name="Martins P.D."/>
            <person name="Echeveste M.J."/>
            <person name="Arshad A."/>
            <person name="Kurth J."/>
            <person name="Ouboter H."/>
            <person name="Jetten M.S.M."/>
            <person name="Welte C.U."/>
        </authorList>
    </citation>
    <scope>NUCLEOTIDE SEQUENCE</scope>
    <source>
        <strain evidence="1">MAG_39</strain>
    </source>
</reference>
<evidence type="ECO:0000313" key="1">
    <source>
        <dbReference type="EMBL" id="MBZ0158014.1"/>
    </source>
</evidence>
<dbReference type="Gene3D" id="1.10.490.110">
    <property type="entry name" value="Uncharacterized conserved protein DUF2267"/>
    <property type="match status" value="1"/>
</dbReference>
<accession>A0A953M2Z5</accession>
<protein>
    <submittedName>
        <fullName evidence="1">DUF2267 domain-containing protein</fullName>
    </submittedName>
</protein>
<dbReference type="EMBL" id="JAIOIV010000132">
    <property type="protein sequence ID" value="MBZ0158014.1"/>
    <property type="molecule type" value="Genomic_DNA"/>
</dbReference>
<dbReference type="AlphaFoldDB" id="A0A953M2Z5"/>
<comment type="caution">
    <text evidence="1">The sequence shown here is derived from an EMBL/GenBank/DDBJ whole genome shotgun (WGS) entry which is preliminary data.</text>
</comment>
<name>A0A953M2Z5_9BACT</name>
<dbReference type="InterPro" id="IPR018727">
    <property type="entry name" value="DUF2267"/>
</dbReference>
<evidence type="ECO:0000313" key="2">
    <source>
        <dbReference type="Proteomes" id="UP000705867"/>
    </source>
</evidence>
<organism evidence="1 2">
    <name type="scientific">Candidatus Nitrobium versatile</name>
    <dbReference type="NCBI Taxonomy" id="2884831"/>
    <lineage>
        <taxon>Bacteria</taxon>
        <taxon>Pseudomonadati</taxon>
        <taxon>Nitrospirota</taxon>
        <taxon>Nitrospiria</taxon>
        <taxon>Nitrospirales</taxon>
        <taxon>Nitrospiraceae</taxon>
        <taxon>Candidatus Nitrobium</taxon>
    </lineage>
</organism>
<gene>
    <name evidence="1" type="ORF">K8I29_17595</name>
</gene>
<proteinExistence type="predicted"/>